<evidence type="ECO:0000256" key="1">
    <source>
        <dbReference type="ARBA" id="ARBA00010370"/>
    </source>
</evidence>
<name>A0A443RWJ6_9ACAR</name>
<dbReference type="SMART" id="SM00235">
    <property type="entry name" value="ZnMc"/>
    <property type="match status" value="1"/>
</dbReference>
<feature type="region of interest" description="Disordered" evidence="8">
    <location>
        <begin position="217"/>
        <end position="241"/>
    </location>
</feature>
<dbReference type="Proteomes" id="UP000288716">
    <property type="component" value="Unassembled WGS sequence"/>
</dbReference>
<comment type="cofactor">
    <cofactor evidence="7">
        <name>Ca(2+)</name>
        <dbReference type="ChEBI" id="CHEBI:29108"/>
    </cofactor>
    <text evidence="7">Can bind about 5 Ca(2+) ions per subunit.</text>
</comment>
<evidence type="ECO:0000256" key="7">
    <source>
        <dbReference type="PIRSR" id="PIRSR621190-2"/>
    </source>
</evidence>
<proteinExistence type="inferred from homology"/>
<feature type="binding site" evidence="7">
    <location>
        <position position="114"/>
    </location>
    <ligand>
        <name>Zn(2+)</name>
        <dbReference type="ChEBI" id="CHEBI:29105"/>
        <label>1</label>
    </ligand>
</feature>
<dbReference type="Pfam" id="PF00413">
    <property type="entry name" value="Peptidase_M10"/>
    <property type="match status" value="1"/>
</dbReference>
<feature type="non-terminal residue" evidence="10">
    <location>
        <position position="372"/>
    </location>
</feature>
<evidence type="ECO:0000256" key="6">
    <source>
        <dbReference type="PIRSR" id="PIRSR621190-1"/>
    </source>
</evidence>
<dbReference type="InterPro" id="IPR001818">
    <property type="entry name" value="Pept_M10_metallopeptidase"/>
</dbReference>
<keyword evidence="7" id="KW-0106">Calcium</keyword>
<feature type="binding site" evidence="7">
    <location>
        <position position="163"/>
    </location>
    <ligand>
        <name>Zn(2+)</name>
        <dbReference type="ChEBI" id="CHEBI:29105"/>
        <label>2</label>
        <note>catalytic</note>
    </ligand>
</feature>
<evidence type="ECO:0000313" key="10">
    <source>
        <dbReference type="EMBL" id="RWS19610.1"/>
    </source>
</evidence>
<feature type="binding site" evidence="7">
    <location>
        <position position="268"/>
    </location>
    <ligand>
        <name>Ca(2+)</name>
        <dbReference type="ChEBI" id="CHEBI:29108"/>
        <label>4</label>
    </ligand>
</feature>
<feature type="binding site" evidence="7">
    <location>
        <position position="270"/>
    </location>
    <ligand>
        <name>Ca(2+)</name>
        <dbReference type="ChEBI" id="CHEBI:29108"/>
        <label>5</label>
    </ligand>
</feature>
<evidence type="ECO:0000259" key="9">
    <source>
        <dbReference type="SMART" id="SM00235"/>
    </source>
</evidence>
<dbReference type="InterPro" id="IPR024079">
    <property type="entry name" value="MetalloPept_cat_dom_sf"/>
</dbReference>
<feature type="binding site" evidence="7">
    <location>
        <position position="173"/>
    </location>
    <ligand>
        <name>Zn(2+)</name>
        <dbReference type="ChEBI" id="CHEBI:29105"/>
        <label>2</label>
        <note>catalytic</note>
    </ligand>
</feature>
<feature type="active site" evidence="6">
    <location>
        <position position="164"/>
    </location>
</feature>
<evidence type="ECO:0000256" key="4">
    <source>
        <dbReference type="ARBA" id="ARBA00022801"/>
    </source>
</evidence>
<keyword evidence="5 7" id="KW-0862">Zinc</keyword>
<keyword evidence="11" id="KW-1185">Reference proteome</keyword>
<dbReference type="GO" id="GO:0031012">
    <property type="term" value="C:extracellular matrix"/>
    <property type="evidence" value="ECO:0007669"/>
    <property type="project" value="InterPro"/>
</dbReference>
<dbReference type="EMBL" id="NCKV01024397">
    <property type="protein sequence ID" value="RWS19610.1"/>
    <property type="molecule type" value="Genomic_DNA"/>
</dbReference>
<reference evidence="10 11" key="1">
    <citation type="journal article" date="2018" name="Gigascience">
        <title>Genomes of trombidid mites reveal novel predicted allergens and laterally-transferred genes associated with secondary metabolism.</title>
        <authorList>
            <person name="Dong X."/>
            <person name="Chaisiri K."/>
            <person name="Xia D."/>
            <person name="Armstrong S.D."/>
            <person name="Fang Y."/>
            <person name="Donnelly M.J."/>
            <person name="Kadowaki T."/>
            <person name="McGarry J.W."/>
            <person name="Darby A.C."/>
            <person name="Makepeace B.L."/>
        </authorList>
    </citation>
    <scope>NUCLEOTIDE SEQUENCE [LARGE SCALE GENOMIC DNA]</scope>
    <source>
        <strain evidence="10">UoL-UT</strain>
    </source>
</reference>
<protein>
    <submittedName>
        <fullName evidence="10">Hatching enzyme-like protein</fullName>
    </submittedName>
</protein>
<keyword evidence="3 7" id="KW-0479">Metal-binding</keyword>
<evidence type="ECO:0000256" key="2">
    <source>
        <dbReference type="ARBA" id="ARBA00022670"/>
    </source>
</evidence>
<dbReference type="InterPro" id="IPR021190">
    <property type="entry name" value="Pept_M10A"/>
</dbReference>
<comment type="similarity">
    <text evidence="1">Belongs to the peptidase M10A family.</text>
</comment>
<feature type="binding site" evidence="7">
    <location>
        <position position="167"/>
    </location>
    <ligand>
        <name>Zn(2+)</name>
        <dbReference type="ChEBI" id="CHEBI:29105"/>
        <label>2</label>
        <note>catalytic</note>
    </ligand>
</feature>
<keyword evidence="4" id="KW-0378">Hydrolase</keyword>
<feature type="binding site" evidence="7">
    <location>
        <position position="120"/>
    </location>
    <ligand>
        <name>Ca(2+)</name>
        <dbReference type="ChEBI" id="CHEBI:29108"/>
        <label>3</label>
    </ligand>
</feature>
<sequence>MLPLYFGLYRLIVTNNTAMARDSKLKSVNKYGNLGMLRYEDESDMEEFVVYEVWQSMNLSWFCDTNPKTVNFSETIRIIDASFDLWQTVIPLKFERTWNRKTANFRLTFVKYDHSISPGDRNFQEEVVGHAFPPPSGEVHLNNELEYANETHRGVDLFTVITHEIGHALGLSHNSNPNSVMYPLYISGISETGYKFTSEEMSAILRLYGNINDKKTLQSSTDEKTKTSDSESGHSIFEEKTPDRHSTECACDESKELKMIDVCKEKIDFITSINEQLLIFRNRSIYVWSPPYLSPLALERHIFYHIPKTQRVRTFIEVKGHNVVFYGKWMLILKSMITVVTRINIGVYGISNIAGVVYINETLFLFGHRKYT</sequence>
<evidence type="ECO:0000256" key="3">
    <source>
        <dbReference type="ARBA" id="ARBA00022723"/>
    </source>
</evidence>
<dbReference type="GO" id="GO:0006508">
    <property type="term" value="P:proteolysis"/>
    <property type="evidence" value="ECO:0007669"/>
    <property type="project" value="UniProtKB-KW"/>
</dbReference>
<evidence type="ECO:0000313" key="11">
    <source>
        <dbReference type="Proteomes" id="UP000288716"/>
    </source>
</evidence>
<feature type="domain" description="Peptidase metallopeptidase" evidence="9">
    <location>
        <begin position="50"/>
        <end position="210"/>
    </location>
</feature>
<dbReference type="PRINTS" id="PR00138">
    <property type="entry name" value="MATRIXIN"/>
</dbReference>
<gene>
    <name evidence="10" type="ORF">B4U80_12257</name>
</gene>
<dbReference type="GO" id="GO:0008270">
    <property type="term" value="F:zinc ion binding"/>
    <property type="evidence" value="ECO:0007669"/>
    <property type="project" value="InterPro"/>
</dbReference>
<feature type="binding site" evidence="7">
    <location>
        <position position="140"/>
    </location>
    <ligand>
        <name>Zn(2+)</name>
        <dbReference type="ChEBI" id="CHEBI:29105"/>
        <label>1</label>
    </ligand>
</feature>
<comment type="caution">
    <text evidence="10">The sequence shown here is derived from an EMBL/GenBank/DDBJ whole genome shotgun (WGS) entry which is preliminary data.</text>
</comment>
<dbReference type="GO" id="GO:0004222">
    <property type="term" value="F:metalloendopeptidase activity"/>
    <property type="evidence" value="ECO:0007669"/>
    <property type="project" value="InterPro"/>
</dbReference>
<evidence type="ECO:0000256" key="8">
    <source>
        <dbReference type="SAM" id="MobiDB-lite"/>
    </source>
</evidence>
<dbReference type="Gene3D" id="3.40.390.10">
    <property type="entry name" value="Collagenase (Catalytic Domain)"/>
    <property type="match status" value="1"/>
</dbReference>
<accession>A0A443RWJ6</accession>
<dbReference type="SUPFAM" id="SSF55486">
    <property type="entry name" value="Metalloproteases ('zincins'), catalytic domain"/>
    <property type="match status" value="1"/>
</dbReference>
<evidence type="ECO:0000256" key="5">
    <source>
        <dbReference type="ARBA" id="ARBA00022833"/>
    </source>
</evidence>
<organism evidence="10 11">
    <name type="scientific">Leptotrombidium deliense</name>
    <dbReference type="NCBI Taxonomy" id="299467"/>
    <lineage>
        <taxon>Eukaryota</taxon>
        <taxon>Metazoa</taxon>
        <taxon>Ecdysozoa</taxon>
        <taxon>Arthropoda</taxon>
        <taxon>Chelicerata</taxon>
        <taxon>Arachnida</taxon>
        <taxon>Acari</taxon>
        <taxon>Acariformes</taxon>
        <taxon>Trombidiformes</taxon>
        <taxon>Prostigmata</taxon>
        <taxon>Anystina</taxon>
        <taxon>Parasitengona</taxon>
        <taxon>Trombiculoidea</taxon>
        <taxon>Trombiculidae</taxon>
        <taxon>Leptotrombidium</taxon>
    </lineage>
</organism>
<dbReference type="STRING" id="299467.A0A443RWJ6"/>
<keyword evidence="2" id="KW-0645">Protease</keyword>
<dbReference type="PANTHER" id="PTHR10201">
    <property type="entry name" value="MATRIX METALLOPROTEINASE"/>
    <property type="match status" value="1"/>
</dbReference>
<dbReference type="InterPro" id="IPR006026">
    <property type="entry name" value="Peptidase_Metallo"/>
</dbReference>
<dbReference type="AlphaFoldDB" id="A0A443RWJ6"/>
<feature type="binding site" evidence="7">
    <location>
        <position position="181"/>
    </location>
    <ligand>
        <name>Zn(2+)</name>
        <dbReference type="ChEBI" id="CHEBI:29105"/>
        <label>2</label>
        <note>catalytic</note>
    </ligand>
</feature>
<dbReference type="VEuPathDB" id="VectorBase:LDEU012430"/>
<dbReference type="OrthoDB" id="6429623at2759"/>
<comment type="cofactor">
    <cofactor evidence="7">
        <name>Zn(2+)</name>
        <dbReference type="ChEBI" id="CHEBI:29105"/>
    </cofactor>
    <text evidence="7">Binds 2 Zn(2+) ions per subunit.</text>
</comment>
<feature type="binding site" evidence="7">
    <location>
        <position position="130"/>
    </location>
    <ligand>
        <name>Zn(2+)</name>
        <dbReference type="ChEBI" id="CHEBI:29105"/>
        <label>1</label>
    </ligand>
</feature>